<dbReference type="Proteomes" id="UP000092154">
    <property type="component" value="Unassembled WGS sequence"/>
</dbReference>
<evidence type="ECO:0000256" key="1">
    <source>
        <dbReference type="SAM" id="MobiDB-lite"/>
    </source>
</evidence>
<dbReference type="AlphaFoldDB" id="A0A1B7MF64"/>
<proteinExistence type="predicted"/>
<evidence type="ECO:0000313" key="3">
    <source>
        <dbReference type="Proteomes" id="UP000092154"/>
    </source>
</evidence>
<evidence type="ECO:0000313" key="2">
    <source>
        <dbReference type="EMBL" id="OAX31243.1"/>
    </source>
</evidence>
<keyword evidence="3" id="KW-1185">Reference proteome</keyword>
<dbReference type="EMBL" id="KV449500">
    <property type="protein sequence ID" value="OAX31243.1"/>
    <property type="molecule type" value="Genomic_DNA"/>
</dbReference>
<reference evidence="2 3" key="1">
    <citation type="submission" date="2016-06" db="EMBL/GenBank/DDBJ databases">
        <title>Comparative genomics of the ectomycorrhizal sister species Rhizopogon vinicolor and Rhizopogon vesiculosus (Basidiomycota: Boletales) reveals a divergence of the mating type B locus.</title>
        <authorList>
            <consortium name="DOE Joint Genome Institute"/>
            <person name="Mujic A.B."/>
            <person name="Kuo A."/>
            <person name="Tritt A."/>
            <person name="Lipzen A."/>
            <person name="Chen C."/>
            <person name="Johnson J."/>
            <person name="Sharma A."/>
            <person name="Barry K."/>
            <person name="Grigoriev I.V."/>
            <person name="Spatafora J.W."/>
        </authorList>
    </citation>
    <scope>NUCLEOTIDE SEQUENCE [LARGE SCALE GENOMIC DNA]</scope>
    <source>
        <strain evidence="2 3">AM-OR11-026</strain>
    </source>
</reference>
<organism evidence="2 3">
    <name type="scientific">Rhizopogon vinicolor AM-OR11-026</name>
    <dbReference type="NCBI Taxonomy" id="1314800"/>
    <lineage>
        <taxon>Eukaryota</taxon>
        <taxon>Fungi</taxon>
        <taxon>Dikarya</taxon>
        <taxon>Basidiomycota</taxon>
        <taxon>Agaricomycotina</taxon>
        <taxon>Agaricomycetes</taxon>
        <taxon>Agaricomycetidae</taxon>
        <taxon>Boletales</taxon>
        <taxon>Suillineae</taxon>
        <taxon>Rhizopogonaceae</taxon>
        <taxon>Rhizopogon</taxon>
    </lineage>
</organism>
<feature type="compositionally biased region" description="Polar residues" evidence="1">
    <location>
        <begin position="112"/>
        <end position="134"/>
    </location>
</feature>
<name>A0A1B7MF64_9AGAM</name>
<accession>A0A1B7MF64</accession>
<feature type="region of interest" description="Disordered" evidence="1">
    <location>
        <begin position="20"/>
        <end position="138"/>
    </location>
</feature>
<dbReference type="OrthoDB" id="10517616at2759"/>
<protein>
    <submittedName>
        <fullName evidence="2">Uncharacterized protein</fullName>
    </submittedName>
</protein>
<gene>
    <name evidence="2" type="ORF">K503DRAFT_860829</name>
</gene>
<feature type="compositionally biased region" description="Low complexity" evidence="1">
    <location>
        <begin position="59"/>
        <end position="72"/>
    </location>
</feature>
<sequence>MSQMEGLNWKLRRELTGTGMIESSSAYDNQEHEFEHPTPLTTHPAPVTRDPFSSTTGRAPPTSAESTSSAVEEVQRTLTPGRQLYPTADASGPESQRADPSSTLSWDLDLTPRNTTSPKTHATHNPQSQSQSWNPEPRHPSIQIQTLLQPRDPSHHQIDDRSVYTPVEARIGGYAPDQWYPQDTQRIPLISDSGMRKSRSARQITTIISIDDIEHSHSRAFSIDARPMIHPLFIEFWHTGALRKDSSPTGKAFLEDGTILVGNVGTCT</sequence>
<dbReference type="InParanoid" id="A0A1B7MF64"/>